<dbReference type="InterPro" id="IPR008801">
    <property type="entry name" value="RALF"/>
</dbReference>
<accession>A0A6A6G9R9</accession>
<keyword evidence="3" id="KW-1015">Disulfide bond</keyword>
<evidence type="ECO:0000256" key="1">
    <source>
        <dbReference type="ARBA" id="ARBA00009178"/>
    </source>
</evidence>
<evidence type="ECO:0000256" key="2">
    <source>
        <dbReference type="ARBA" id="ARBA00022729"/>
    </source>
</evidence>
<dbReference type="AlphaFoldDB" id="A0A6A6G9R9"/>
<proteinExistence type="inferred from homology"/>
<keyword evidence="6" id="KW-1185">Reference proteome</keyword>
<dbReference type="Proteomes" id="UP000799538">
    <property type="component" value="Unassembled WGS sequence"/>
</dbReference>
<evidence type="ECO:0000313" key="6">
    <source>
        <dbReference type="Proteomes" id="UP000799538"/>
    </source>
</evidence>
<sequence>MKISTFLTALAASIGVSTAAALPADTALEVREEAVSGHFICYGALQRNTIPCSRVGNSFTNCKLGTPANPYTRGCSTITMCRQAFNCPEGTKLDWVEHGKVTHEP</sequence>
<evidence type="ECO:0000256" key="4">
    <source>
        <dbReference type="SAM" id="SignalP"/>
    </source>
</evidence>
<dbReference type="PANTHER" id="PTHR33136:SF13">
    <property type="entry name" value="OS10G0328900 PROTEIN"/>
    <property type="match status" value="1"/>
</dbReference>
<dbReference type="PANTHER" id="PTHR33136">
    <property type="entry name" value="RAPID ALKALINIZATION FACTOR-LIKE"/>
    <property type="match status" value="1"/>
</dbReference>
<organism evidence="5 6">
    <name type="scientific">Elsinoe ampelina</name>
    <dbReference type="NCBI Taxonomy" id="302913"/>
    <lineage>
        <taxon>Eukaryota</taxon>
        <taxon>Fungi</taxon>
        <taxon>Dikarya</taxon>
        <taxon>Ascomycota</taxon>
        <taxon>Pezizomycotina</taxon>
        <taxon>Dothideomycetes</taxon>
        <taxon>Dothideomycetidae</taxon>
        <taxon>Myriangiales</taxon>
        <taxon>Elsinoaceae</taxon>
        <taxon>Elsinoe</taxon>
    </lineage>
</organism>
<dbReference type="GO" id="GO:0019722">
    <property type="term" value="P:calcium-mediated signaling"/>
    <property type="evidence" value="ECO:0007669"/>
    <property type="project" value="TreeGrafter"/>
</dbReference>
<evidence type="ECO:0000256" key="3">
    <source>
        <dbReference type="ARBA" id="ARBA00023157"/>
    </source>
</evidence>
<comment type="similarity">
    <text evidence="1">Belongs to the plant rapid alkalinization factor (RALF) family.</text>
</comment>
<keyword evidence="2 4" id="KW-0732">Signal</keyword>
<dbReference type="Pfam" id="PF05498">
    <property type="entry name" value="RALF"/>
    <property type="match status" value="1"/>
</dbReference>
<gene>
    <name evidence="5" type="ORF">BDZ85DRAFT_264941</name>
</gene>
<feature type="signal peptide" evidence="4">
    <location>
        <begin position="1"/>
        <end position="19"/>
    </location>
</feature>
<reference evidence="6" key="1">
    <citation type="journal article" date="2020" name="Stud. Mycol.">
        <title>101 Dothideomycetes genomes: A test case for predicting lifestyles and emergence of pathogens.</title>
        <authorList>
            <person name="Haridas S."/>
            <person name="Albert R."/>
            <person name="Binder M."/>
            <person name="Bloem J."/>
            <person name="LaButti K."/>
            <person name="Salamov A."/>
            <person name="Andreopoulos B."/>
            <person name="Baker S."/>
            <person name="Barry K."/>
            <person name="Bills G."/>
            <person name="Bluhm B."/>
            <person name="Cannon C."/>
            <person name="Castanera R."/>
            <person name="Culley D."/>
            <person name="Daum C."/>
            <person name="Ezra D."/>
            <person name="Gonzalez J."/>
            <person name="Henrissat B."/>
            <person name="Kuo A."/>
            <person name="Liang C."/>
            <person name="Lipzen A."/>
            <person name="Lutzoni F."/>
            <person name="Magnuson J."/>
            <person name="Mondo S."/>
            <person name="Nolan M."/>
            <person name="Ohm R."/>
            <person name="Pangilinan J."/>
            <person name="Park H.-J."/>
            <person name="Ramirez L."/>
            <person name="Alfaro M."/>
            <person name="Sun H."/>
            <person name="Tritt A."/>
            <person name="Yoshinaga Y."/>
            <person name="Zwiers L.-H."/>
            <person name="Turgeon B."/>
            <person name="Goodwin S."/>
            <person name="Spatafora J."/>
            <person name="Crous P."/>
            <person name="Grigoriev I."/>
        </authorList>
    </citation>
    <scope>NUCLEOTIDE SEQUENCE [LARGE SCALE GENOMIC DNA]</scope>
    <source>
        <strain evidence="6">CECT 20119</strain>
    </source>
</reference>
<feature type="chain" id="PRO_5025470269" evidence="4">
    <location>
        <begin position="20"/>
        <end position="105"/>
    </location>
</feature>
<dbReference type="OrthoDB" id="3941347at2759"/>
<name>A0A6A6G9R9_9PEZI</name>
<dbReference type="EMBL" id="ML992509">
    <property type="protein sequence ID" value="KAF2222120.1"/>
    <property type="molecule type" value="Genomic_DNA"/>
</dbReference>
<protein>
    <submittedName>
        <fullName evidence="5">Rapid alkalinization factor-domain-containing protein</fullName>
    </submittedName>
</protein>
<evidence type="ECO:0000313" key="5">
    <source>
        <dbReference type="EMBL" id="KAF2222120.1"/>
    </source>
</evidence>